<evidence type="ECO:0000256" key="2">
    <source>
        <dbReference type="ARBA" id="ARBA00007951"/>
    </source>
</evidence>
<evidence type="ECO:0000259" key="10">
    <source>
        <dbReference type="Pfam" id="PF01120"/>
    </source>
</evidence>
<reference evidence="12 13" key="1">
    <citation type="journal article" date="2018" name="Genome Biol. Evol.">
        <title>Multiple Roots of Fruiting Body Formation in Amoebozoa.</title>
        <authorList>
            <person name="Hillmann F."/>
            <person name="Forbes G."/>
            <person name="Novohradska S."/>
            <person name="Ferling I."/>
            <person name="Riege K."/>
            <person name="Groth M."/>
            <person name="Westermann M."/>
            <person name="Marz M."/>
            <person name="Spaller T."/>
            <person name="Winckler T."/>
            <person name="Schaap P."/>
            <person name="Glockner G."/>
        </authorList>
    </citation>
    <scope>NUCLEOTIDE SEQUENCE [LARGE SCALE GENOMIC DNA]</scope>
    <source>
        <strain evidence="12 13">Jena</strain>
    </source>
</reference>
<organism evidence="12 13">
    <name type="scientific">Planoprotostelium fungivorum</name>
    <dbReference type="NCBI Taxonomy" id="1890364"/>
    <lineage>
        <taxon>Eukaryota</taxon>
        <taxon>Amoebozoa</taxon>
        <taxon>Evosea</taxon>
        <taxon>Variosea</taxon>
        <taxon>Cavosteliida</taxon>
        <taxon>Cavosteliaceae</taxon>
        <taxon>Planoprotostelium</taxon>
    </lineage>
</organism>
<evidence type="ECO:0000256" key="8">
    <source>
        <dbReference type="PIRNR" id="PIRNR001092"/>
    </source>
</evidence>
<dbReference type="InterPro" id="IPR017853">
    <property type="entry name" value="GH"/>
</dbReference>
<protein>
    <recommendedName>
        <fullName evidence="3">alpha-L-fucosidase</fullName>
        <ecNumber evidence="3">3.2.1.51</ecNumber>
    </recommendedName>
</protein>
<evidence type="ECO:0000256" key="9">
    <source>
        <dbReference type="PIRSR" id="PIRSR001092-1"/>
    </source>
</evidence>
<comment type="caution">
    <text evidence="12">The sequence shown here is derived from an EMBL/GenBank/DDBJ whole genome shotgun (WGS) entry which is preliminary data.</text>
</comment>
<evidence type="ECO:0000313" key="13">
    <source>
        <dbReference type="Proteomes" id="UP000241769"/>
    </source>
</evidence>
<evidence type="ECO:0000256" key="6">
    <source>
        <dbReference type="ARBA" id="ARBA00023180"/>
    </source>
</evidence>
<dbReference type="Proteomes" id="UP000241769">
    <property type="component" value="Unassembled WGS sequence"/>
</dbReference>
<dbReference type="PANTHER" id="PTHR10030:SF37">
    <property type="entry name" value="ALPHA-L-FUCOSIDASE-RELATED"/>
    <property type="match status" value="1"/>
</dbReference>
<dbReference type="InterPro" id="IPR013780">
    <property type="entry name" value="Glyco_hydro_b"/>
</dbReference>
<proteinExistence type="inferred from homology"/>
<dbReference type="PANTHER" id="PTHR10030">
    <property type="entry name" value="ALPHA-L-FUCOSIDASE"/>
    <property type="match status" value="1"/>
</dbReference>
<name>A0A2P6NJX2_9EUKA</name>
<gene>
    <name evidence="12" type="ORF">PROFUN_08288</name>
</gene>
<dbReference type="PRINTS" id="PR00741">
    <property type="entry name" value="GLHYDRLASE29"/>
</dbReference>
<dbReference type="GO" id="GO:0016139">
    <property type="term" value="P:glycoside catabolic process"/>
    <property type="evidence" value="ECO:0007669"/>
    <property type="project" value="TreeGrafter"/>
</dbReference>
<dbReference type="STRING" id="1890364.A0A2P6NJX2"/>
<dbReference type="InterPro" id="IPR016286">
    <property type="entry name" value="FUC_metazoa-typ"/>
</dbReference>
<evidence type="ECO:0000256" key="4">
    <source>
        <dbReference type="ARBA" id="ARBA00022729"/>
    </source>
</evidence>
<dbReference type="GO" id="GO:0006004">
    <property type="term" value="P:fucose metabolic process"/>
    <property type="evidence" value="ECO:0007669"/>
    <property type="project" value="InterPro"/>
</dbReference>
<keyword evidence="13" id="KW-1185">Reference proteome</keyword>
<dbReference type="FunCoup" id="A0A2P6NJX2">
    <property type="interactions" value="16"/>
</dbReference>
<dbReference type="InParanoid" id="A0A2P6NJX2"/>
<evidence type="ECO:0000256" key="7">
    <source>
        <dbReference type="ARBA" id="ARBA00023295"/>
    </source>
</evidence>
<dbReference type="SUPFAM" id="SSF51445">
    <property type="entry name" value="(Trans)glycosidases"/>
    <property type="match status" value="1"/>
</dbReference>
<evidence type="ECO:0000256" key="5">
    <source>
        <dbReference type="ARBA" id="ARBA00022801"/>
    </source>
</evidence>
<keyword evidence="6" id="KW-0325">Glycoprotein</keyword>
<dbReference type="InterPro" id="IPR000933">
    <property type="entry name" value="Glyco_hydro_29"/>
</dbReference>
<evidence type="ECO:0000256" key="1">
    <source>
        <dbReference type="ARBA" id="ARBA00004071"/>
    </source>
</evidence>
<keyword evidence="4 8" id="KW-0732">Signal</keyword>
<dbReference type="Gene3D" id="2.60.40.1180">
    <property type="entry name" value="Golgi alpha-mannosidase II"/>
    <property type="match status" value="1"/>
</dbReference>
<comment type="similarity">
    <text evidence="2 8">Belongs to the glycosyl hydrolase 29 family.</text>
</comment>
<keyword evidence="7 8" id="KW-0326">Glycosidase</keyword>
<feature type="chain" id="PRO_5016196644" description="alpha-L-fucosidase" evidence="8">
    <location>
        <begin position="19"/>
        <end position="475"/>
    </location>
</feature>
<dbReference type="SMART" id="SM00812">
    <property type="entry name" value="Alpha_L_fucos"/>
    <property type="match status" value="1"/>
</dbReference>
<dbReference type="EMBL" id="MDYQ01000066">
    <property type="protein sequence ID" value="PRP84268.1"/>
    <property type="molecule type" value="Genomic_DNA"/>
</dbReference>
<feature type="signal peptide" evidence="8">
    <location>
        <begin position="1"/>
        <end position="18"/>
    </location>
</feature>
<feature type="site" description="May be important for catalysis" evidence="9">
    <location>
        <position position="298"/>
    </location>
</feature>
<comment type="function">
    <text evidence="1">Alpha-L-fucosidase is responsible for hydrolyzing the alpha-1,6-linked fucose joined to the reducing-end N-acetylglucosamine of the carbohydrate moieties of glycoproteins.</text>
</comment>
<dbReference type="InterPro" id="IPR057739">
    <property type="entry name" value="Glyco_hydro_29_N"/>
</dbReference>
<dbReference type="OrthoDB" id="6039950at2759"/>
<evidence type="ECO:0000256" key="3">
    <source>
        <dbReference type="ARBA" id="ARBA00012662"/>
    </source>
</evidence>
<feature type="domain" description="Alpha-L-fucosidase C-terminal" evidence="11">
    <location>
        <begin position="392"/>
        <end position="467"/>
    </location>
</feature>
<dbReference type="GO" id="GO:0004560">
    <property type="term" value="F:alpha-L-fucosidase activity"/>
    <property type="evidence" value="ECO:0007669"/>
    <property type="project" value="UniProtKB-EC"/>
</dbReference>
<dbReference type="AlphaFoldDB" id="A0A2P6NJX2"/>
<dbReference type="PIRSF" id="PIRSF001092">
    <property type="entry name" value="Alpha-L-fucosidase"/>
    <property type="match status" value="1"/>
</dbReference>
<sequence>MSSMHLLLACIFFTSVLCIRQPILSVTSKADPIYTPHWSSLDARPLPSWYDEAKVGIFVHWGVYSVPAYACQDGLAEWYWWFKQQNYLGCQTAWHNTTYGPDFSYTDFAPMFKAQLFSADRWAKLFKKSGAKYVVFTTKHHEGWCNFPSAEAWNWNSVTNGPRKDLTRLIVNAVRKQGLRMGLYHSLFEWFHPLYLKDKANNFTTQVYVDEILQPQLHQIANDYAPDLIWADGDWEANDTYWKSKEFLAWLYNEAPNKKEVIVNDRWGANVESKHGGYWTGDDRWDPNSIQKHKWEDCFTVDAGSWGYNRNATFSNYLSIHTMIDLVVGGVAKNGNSLINVGPTADGLILPIFEERLTQLGEWLGVNGEAIYGTRPWVEPKDVDVTPGKNITVWYTTKKDALYATVMGWPYDNIVKLSLPVPTQFPEVQLLGYNGTLGFNYNEQGLNIRMPSVPSQLASQWAWSIKLIGFKHKSM</sequence>
<keyword evidence="5 8" id="KW-0378">Hydrolase</keyword>
<accession>A0A2P6NJX2</accession>
<dbReference type="FunFam" id="3.20.20.80:FF:000027">
    <property type="entry name" value="Alpha-L-fucosidase"/>
    <property type="match status" value="1"/>
</dbReference>
<dbReference type="InterPro" id="IPR031919">
    <property type="entry name" value="Fucosidase_C"/>
</dbReference>
<dbReference type="GO" id="GO:0005764">
    <property type="term" value="C:lysosome"/>
    <property type="evidence" value="ECO:0007669"/>
    <property type="project" value="TreeGrafter"/>
</dbReference>
<evidence type="ECO:0000259" key="11">
    <source>
        <dbReference type="Pfam" id="PF16757"/>
    </source>
</evidence>
<dbReference type="Pfam" id="PF01120">
    <property type="entry name" value="Alpha_L_fucos"/>
    <property type="match status" value="1"/>
</dbReference>
<dbReference type="Pfam" id="PF16757">
    <property type="entry name" value="Fucosidase_C"/>
    <property type="match status" value="1"/>
</dbReference>
<dbReference type="Gene3D" id="3.20.20.80">
    <property type="entry name" value="Glycosidases"/>
    <property type="match status" value="1"/>
</dbReference>
<dbReference type="EC" id="3.2.1.51" evidence="3"/>
<evidence type="ECO:0000313" key="12">
    <source>
        <dbReference type="EMBL" id="PRP84268.1"/>
    </source>
</evidence>
<feature type="domain" description="Glycoside hydrolase family 29 N-terminal" evidence="10">
    <location>
        <begin position="28"/>
        <end position="369"/>
    </location>
</feature>